<dbReference type="GO" id="GO:0003676">
    <property type="term" value="F:nucleic acid binding"/>
    <property type="evidence" value="ECO:0007669"/>
    <property type="project" value="InterPro"/>
</dbReference>
<dbReference type="SUPFAM" id="SSF53098">
    <property type="entry name" value="Ribonuclease H-like"/>
    <property type="match status" value="1"/>
</dbReference>
<dbReference type="RefSeq" id="WP_146192871.1">
    <property type="nucleotide sequence ID" value="NZ_MPDK01000132.1"/>
</dbReference>
<name>A0A2U3CLF1_SULT2</name>
<dbReference type="CDD" id="cd06127">
    <property type="entry name" value="DEDDh"/>
    <property type="match status" value="1"/>
</dbReference>
<gene>
    <name evidence="2" type="ORF">BM613_14595</name>
</gene>
<sequence>MYKGFATRINPLRPIPPETSAVHGIADWDVEDKPPFDQVWPIVEKQIESVDVLVAHNAPFDRSFLPETRKPWLDT</sequence>
<dbReference type="InterPro" id="IPR012337">
    <property type="entry name" value="RNaseH-like_sf"/>
</dbReference>
<dbReference type="EMBL" id="MPDK01000132">
    <property type="protein sequence ID" value="PWI49848.1"/>
    <property type="molecule type" value="Genomic_DNA"/>
</dbReference>
<feature type="domain" description="Exonuclease" evidence="1">
    <location>
        <begin position="5"/>
        <end position="66"/>
    </location>
</feature>
<dbReference type="Proteomes" id="UP000245380">
    <property type="component" value="Unassembled WGS sequence"/>
</dbReference>
<dbReference type="Pfam" id="PF00929">
    <property type="entry name" value="RNase_T"/>
    <property type="match status" value="1"/>
</dbReference>
<dbReference type="InterPro" id="IPR013520">
    <property type="entry name" value="Ribonucl_H"/>
</dbReference>
<keyword evidence="3" id="KW-1185">Reference proteome</keyword>
<protein>
    <recommendedName>
        <fullName evidence="1">Exonuclease domain-containing protein</fullName>
    </recommendedName>
</protein>
<dbReference type="OrthoDB" id="9803913at2"/>
<dbReference type="AlphaFoldDB" id="A0A2U3CLF1"/>
<dbReference type="InterPro" id="IPR036397">
    <property type="entry name" value="RNaseH_sf"/>
</dbReference>
<evidence type="ECO:0000313" key="3">
    <source>
        <dbReference type="Proteomes" id="UP000245380"/>
    </source>
</evidence>
<accession>A0A2U3CLF1</accession>
<evidence type="ECO:0000313" key="2">
    <source>
        <dbReference type="EMBL" id="PWI49848.1"/>
    </source>
</evidence>
<evidence type="ECO:0000259" key="1">
    <source>
        <dbReference type="Pfam" id="PF00929"/>
    </source>
</evidence>
<proteinExistence type="predicted"/>
<dbReference type="Gene3D" id="3.30.420.10">
    <property type="entry name" value="Ribonuclease H-like superfamily/Ribonuclease H"/>
    <property type="match status" value="1"/>
</dbReference>
<comment type="caution">
    <text evidence="2">The sequence shown here is derived from an EMBL/GenBank/DDBJ whole genome shotgun (WGS) entry which is preliminary data.</text>
</comment>
<organism evidence="2 3">
    <name type="scientific">Sulfoacidibacillus thermotolerans</name>
    <name type="common">Acidibacillus sulfuroxidans</name>
    <dbReference type="NCBI Taxonomy" id="1765684"/>
    <lineage>
        <taxon>Bacteria</taxon>
        <taxon>Bacillati</taxon>
        <taxon>Bacillota</taxon>
        <taxon>Bacilli</taxon>
        <taxon>Bacillales</taxon>
        <taxon>Alicyclobacillaceae</taxon>
        <taxon>Sulfoacidibacillus</taxon>
    </lineage>
</organism>
<reference evidence="2 3" key="1">
    <citation type="submission" date="2016-11" db="EMBL/GenBank/DDBJ databases">
        <title>Comparative genomics of Acidibacillus ferroxidans species.</title>
        <authorList>
            <person name="Oliveira G."/>
            <person name="Nunes G."/>
            <person name="Oliveira R."/>
            <person name="Araujo F."/>
            <person name="Salim A."/>
            <person name="Scholte L."/>
            <person name="Morais D."/>
            <person name="Nancucheo I."/>
            <person name="Johnson D.B."/>
            <person name="Grail B."/>
            <person name="Bittencourt J."/>
            <person name="Valadares R."/>
        </authorList>
    </citation>
    <scope>NUCLEOTIDE SEQUENCE [LARGE SCALE GENOMIC DNA]</scope>
    <source>
        <strain evidence="2 3">Y002</strain>
    </source>
</reference>
<dbReference type="GO" id="GO:0004527">
    <property type="term" value="F:exonuclease activity"/>
    <property type="evidence" value="ECO:0007669"/>
    <property type="project" value="UniProtKB-ARBA"/>
</dbReference>
<feature type="non-terminal residue" evidence="2">
    <location>
        <position position="75"/>
    </location>
</feature>